<comment type="similarity">
    <text evidence="2 6">Belongs to the ABC-3 integral membrane protein family.</text>
</comment>
<sequence length="306" mass="32129">MLDISFVDFLRDLSNPALGFLPRALVISVIVSLVCGVVGTHVVLRGMAFIGDAVAHAVFPGLAIAFALQTSVILGGAIAGVTVAILIAVFSQRRRVAEDTIIGIFFAASFALGLVIISRVDGYTASLTSFLFGSITGVSDIDIITAAAVGTIIVGLLVVLAPQLTAVGLDRETARAMNLPVFLLDMLLYLAVTAAVVISVRTIGNILVLALLITPAATARLLTDRLSTMMFLSAGFGALGSVIGLYLSWAIDLPTGATIVLTVTAFFLITWLLSPSQGLLTGYLRRRPDHPAPQTYPGRHRLDTPS</sequence>
<evidence type="ECO:0000256" key="5">
    <source>
        <dbReference type="ARBA" id="ARBA00023136"/>
    </source>
</evidence>
<feature type="transmembrane region" description="Helical" evidence="7">
    <location>
        <begin position="257"/>
        <end position="280"/>
    </location>
</feature>
<dbReference type="Proteomes" id="UP000035540">
    <property type="component" value="Chromosome"/>
</dbReference>
<dbReference type="NCBIfam" id="TIGR03770">
    <property type="entry name" value="anch_rpt_perm"/>
    <property type="match status" value="1"/>
</dbReference>
<dbReference type="InterPro" id="IPR022392">
    <property type="entry name" value="Anch_rpt-typ_ABC_trnsprt_perm"/>
</dbReference>
<dbReference type="SUPFAM" id="SSF81345">
    <property type="entry name" value="ABC transporter involved in vitamin B12 uptake, BtuC"/>
    <property type="match status" value="1"/>
</dbReference>
<reference evidence="8 9" key="1">
    <citation type="journal article" date="2015" name="Genome Announc.">
        <title>Complete Genome Sequence of the Type Strain Corynebacterium testudinoris DSM 44614, Recovered from Necrotic Lesions in the Mouth of a Tortoise.</title>
        <authorList>
            <person name="Ruckert C."/>
            <person name="Kriete M."/>
            <person name="Jaenicke S."/>
            <person name="Winkler A."/>
            <person name="Tauch A."/>
        </authorList>
    </citation>
    <scope>NUCLEOTIDE SEQUENCE [LARGE SCALE GENOMIC DNA]</scope>
    <source>
        <strain evidence="8 9">DSM 44614</strain>
    </source>
</reference>
<evidence type="ECO:0000313" key="8">
    <source>
        <dbReference type="EMBL" id="AKK08601.1"/>
    </source>
</evidence>
<comment type="subcellular location">
    <subcellularLocation>
        <location evidence="6">Cell membrane</location>
        <topology evidence="6">Multi-pass membrane protein</topology>
    </subcellularLocation>
    <subcellularLocation>
        <location evidence="1">Membrane</location>
        <topology evidence="1">Multi-pass membrane protein</topology>
    </subcellularLocation>
</comment>
<feature type="transmembrane region" description="Helical" evidence="7">
    <location>
        <begin position="20"/>
        <end position="39"/>
    </location>
</feature>
<dbReference type="RefSeq" id="WP_047252935.1">
    <property type="nucleotide sequence ID" value="NZ_CP011545.1"/>
</dbReference>
<feature type="transmembrane region" description="Helical" evidence="7">
    <location>
        <begin position="206"/>
        <end position="223"/>
    </location>
</feature>
<dbReference type="PATRIC" id="fig|136857.5.peg.1149"/>
<dbReference type="GO" id="GO:0055085">
    <property type="term" value="P:transmembrane transport"/>
    <property type="evidence" value="ECO:0007669"/>
    <property type="project" value="InterPro"/>
</dbReference>
<feature type="transmembrane region" description="Helical" evidence="7">
    <location>
        <begin position="72"/>
        <end position="90"/>
    </location>
</feature>
<dbReference type="PANTHER" id="PTHR30477">
    <property type="entry name" value="ABC-TRANSPORTER METAL-BINDING PROTEIN"/>
    <property type="match status" value="1"/>
</dbReference>
<reference evidence="9" key="2">
    <citation type="submission" date="2015-05" db="EMBL/GenBank/DDBJ databases">
        <title>Complete genome sequence of Corynebacterium testudinoris DSM 44614, recovered from necrotic lesions in the mouth of a tortoise.</title>
        <authorList>
            <person name="Ruckert C."/>
            <person name="Albersmeier A."/>
            <person name="Winkler A."/>
            <person name="Tauch A."/>
        </authorList>
    </citation>
    <scope>NUCLEOTIDE SEQUENCE [LARGE SCALE GENOMIC DNA]</scope>
    <source>
        <strain evidence="9">DSM 44614</strain>
    </source>
</reference>
<dbReference type="Pfam" id="PF00950">
    <property type="entry name" value="ABC-3"/>
    <property type="match status" value="1"/>
</dbReference>
<dbReference type="InterPro" id="IPR037294">
    <property type="entry name" value="ABC_BtuC-like"/>
</dbReference>
<dbReference type="GO" id="GO:0043190">
    <property type="term" value="C:ATP-binding cassette (ABC) transporter complex"/>
    <property type="evidence" value="ECO:0007669"/>
    <property type="project" value="InterPro"/>
</dbReference>
<dbReference type="KEGG" id="cted:CTEST_05775"/>
<keyword evidence="5 7" id="KW-0472">Membrane</keyword>
<feature type="transmembrane region" description="Helical" evidence="7">
    <location>
        <begin position="230"/>
        <end position="251"/>
    </location>
</feature>
<gene>
    <name evidence="8" type="primary">mtsC</name>
    <name evidence="8" type="ORF">CTEST_05775</name>
</gene>
<dbReference type="EMBL" id="CP011545">
    <property type="protein sequence ID" value="AKK08601.1"/>
    <property type="molecule type" value="Genomic_DNA"/>
</dbReference>
<evidence type="ECO:0000256" key="2">
    <source>
        <dbReference type="ARBA" id="ARBA00008034"/>
    </source>
</evidence>
<evidence type="ECO:0000256" key="6">
    <source>
        <dbReference type="RuleBase" id="RU003943"/>
    </source>
</evidence>
<feature type="transmembrane region" description="Helical" evidence="7">
    <location>
        <begin position="181"/>
        <end position="200"/>
    </location>
</feature>
<evidence type="ECO:0000256" key="7">
    <source>
        <dbReference type="SAM" id="Phobius"/>
    </source>
</evidence>
<keyword evidence="3 6" id="KW-0812">Transmembrane</keyword>
<keyword evidence="6" id="KW-0813">Transport</keyword>
<dbReference type="PANTHER" id="PTHR30477:SF13">
    <property type="entry name" value="IRON TRANSPORT SYSTEM MEMBRANE PROTEIN HI_0360-RELATED"/>
    <property type="match status" value="1"/>
</dbReference>
<dbReference type="GO" id="GO:0010043">
    <property type="term" value="P:response to zinc ion"/>
    <property type="evidence" value="ECO:0007669"/>
    <property type="project" value="TreeGrafter"/>
</dbReference>
<evidence type="ECO:0000256" key="3">
    <source>
        <dbReference type="ARBA" id="ARBA00022692"/>
    </source>
</evidence>
<dbReference type="STRING" id="136857.CTEST_05775"/>
<feature type="transmembrane region" description="Helical" evidence="7">
    <location>
        <begin position="143"/>
        <end position="169"/>
    </location>
</feature>
<proteinExistence type="inferred from homology"/>
<dbReference type="InterPro" id="IPR001626">
    <property type="entry name" value="ABC_TroCD"/>
</dbReference>
<name>A0A0G3H5C1_9CORY</name>
<feature type="transmembrane region" description="Helical" evidence="7">
    <location>
        <begin position="102"/>
        <end position="123"/>
    </location>
</feature>
<dbReference type="OrthoDB" id="1016457at2"/>
<dbReference type="Gene3D" id="1.10.3470.10">
    <property type="entry name" value="ABC transporter involved in vitamin B12 uptake, BtuC"/>
    <property type="match status" value="1"/>
</dbReference>
<evidence type="ECO:0000256" key="1">
    <source>
        <dbReference type="ARBA" id="ARBA00004141"/>
    </source>
</evidence>
<keyword evidence="4 7" id="KW-1133">Transmembrane helix</keyword>
<organism evidence="8 9">
    <name type="scientific">Corynebacterium testudinoris</name>
    <dbReference type="NCBI Taxonomy" id="136857"/>
    <lineage>
        <taxon>Bacteria</taxon>
        <taxon>Bacillati</taxon>
        <taxon>Actinomycetota</taxon>
        <taxon>Actinomycetes</taxon>
        <taxon>Mycobacteriales</taxon>
        <taxon>Corynebacteriaceae</taxon>
        <taxon>Corynebacterium</taxon>
    </lineage>
</organism>
<evidence type="ECO:0000313" key="9">
    <source>
        <dbReference type="Proteomes" id="UP000035540"/>
    </source>
</evidence>
<dbReference type="AlphaFoldDB" id="A0A0G3H5C1"/>
<keyword evidence="9" id="KW-1185">Reference proteome</keyword>
<feature type="transmembrane region" description="Helical" evidence="7">
    <location>
        <begin position="46"/>
        <end position="66"/>
    </location>
</feature>
<protein>
    <submittedName>
        <fullName evidence="8">Anchored repeat-type ABC transporter, permease subunit</fullName>
    </submittedName>
</protein>
<evidence type="ECO:0000256" key="4">
    <source>
        <dbReference type="ARBA" id="ARBA00022989"/>
    </source>
</evidence>
<accession>A0A0G3H5C1</accession>
<dbReference type="CDD" id="cd06550">
    <property type="entry name" value="TM_ABC_iron-siderophores_like"/>
    <property type="match status" value="1"/>
</dbReference>